<feature type="compositionally biased region" description="Basic and acidic residues" evidence="1">
    <location>
        <begin position="135"/>
        <end position="157"/>
    </location>
</feature>
<dbReference type="InterPro" id="IPR023394">
    <property type="entry name" value="Sec7_C_sf"/>
</dbReference>
<reference evidence="3" key="1">
    <citation type="submission" date="2021-02" db="EMBL/GenBank/DDBJ databases">
        <title>Psilocybe cubensis genome.</title>
        <authorList>
            <person name="Mckernan K.J."/>
            <person name="Crawford S."/>
            <person name="Trippe A."/>
            <person name="Kane L.T."/>
            <person name="Mclaughlin S."/>
        </authorList>
    </citation>
    <scope>NUCLEOTIDE SEQUENCE [LARGE SCALE GENOMIC DNA]</scope>
    <source>
        <strain evidence="3">MGC-MH-2018</strain>
    </source>
</reference>
<protein>
    <recommendedName>
        <fullName evidence="2">SEC7 domain-containing protein</fullName>
    </recommendedName>
</protein>
<feature type="region of interest" description="Disordered" evidence="1">
    <location>
        <begin position="732"/>
        <end position="882"/>
    </location>
</feature>
<dbReference type="OrthoDB" id="430364at2759"/>
<feature type="region of interest" description="Disordered" evidence="1">
    <location>
        <begin position="641"/>
        <end position="717"/>
    </location>
</feature>
<feature type="compositionally biased region" description="Low complexity" evidence="1">
    <location>
        <begin position="553"/>
        <end position="573"/>
    </location>
</feature>
<feature type="region of interest" description="Disordered" evidence="1">
    <location>
        <begin position="388"/>
        <end position="603"/>
    </location>
</feature>
<dbReference type="SUPFAM" id="SSF50729">
    <property type="entry name" value="PH domain-like"/>
    <property type="match status" value="1"/>
</dbReference>
<dbReference type="Gene3D" id="2.30.29.30">
    <property type="entry name" value="Pleckstrin-homology domain (PH domain)/Phosphotyrosine-binding domain (PTB)"/>
    <property type="match status" value="1"/>
</dbReference>
<feature type="region of interest" description="Disordered" evidence="1">
    <location>
        <begin position="339"/>
        <end position="371"/>
    </location>
</feature>
<feature type="region of interest" description="Disordered" evidence="1">
    <location>
        <begin position="1661"/>
        <end position="1745"/>
    </location>
</feature>
<dbReference type="GO" id="GO:0005085">
    <property type="term" value="F:guanyl-nucleotide exchange factor activity"/>
    <property type="evidence" value="ECO:0007669"/>
    <property type="project" value="InterPro"/>
</dbReference>
<name>A0A8H7Y846_PSICU</name>
<evidence type="ECO:0000259" key="2">
    <source>
        <dbReference type="PROSITE" id="PS50190"/>
    </source>
</evidence>
<feature type="compositionally biased region" description="Polar residues" evidence="1">
    <location>
        <begin position="421"/>
        <end position="443"/>
    </location>
</feature>
<dbReference type="InterPro" id="IPR011993">
    <property type="entry name" value="PH-like_dom_sf"/>
</dbReference>
<comment type="caution">
    <text evidence="3">The sequence shown here is derived from an EMBL/GenBank/DDBJ whole genome shotgun (WGS) entry which is preliminary data.</text>
</comment>
<dbReference type="Pfam" id="PF01369">
    <property type="entry name" value="Sec7"/>
    <property type="match status" value="1"/>
</dbReference>
<dbReference type="PROSITE" id="PS50190">
    <property type="entry name" value="SEC7"/>
    <property type="match status" value="1"/>
</dbReference>
<feature type="compositionally biased region" description="Polar residues" evidence="1">
    <location>
        <begin position="1724"/>
        <end position="1745"/>
    </location>
</feature>
<dbReference type="Gene3D" id="1.10.1000.11">
    <property type="entry name" value="Arf Nucleotide-binding Site Opener,domain 2"/>
    <property type="match status" value="1"/>
</dbReference>
<feature type="compositionally biased region" description="Basic and acidic residues" evidence="1">
    <location>
        <begin position="1713"/>
        <end position="1723"/>
    </location>
</feature>
<feature type="compositionally biased region" description="Low complexity" evidence="1">
    <location>
        <begin position="783"/>
        <end position="793"/>
    </location>
</feature>
<feature type="compositionally biased region" description="Polar residues" evidence="1">
    <location>
        <begin position="903"/>
        <end position="937"/>
    </location>
</feature>
<feature type="compositionally biased region" description="Basic residues" evidence="1">
    <location>
        <begin position="1700"/>
        <end position="1712"/>
    </location>
</feature>
<dbReference type="GO" id="GO:0032012">
    <property type="term" value="P:regulation of ARF protein signal transduction"/>
    <property type="evidence" value="ECO:0007669"/>
    <property type="project" value="InterPro"/>
</dbReference>
<dbReference type="InterPro" id="IPR000904">
    <property type="entry name" value="Sec7_dom"/>
</dbReference>
<dbReference type="InterPro" id="IPR035999">
    <property type="entry name" value="Sec7_dom_sf"/>
</dbReference>
<feature type="region of interest" description="Disordered" evidence="1">
    <location>
        <begin position="114"/>
        <end position="235"/>
    </location>
</feature>
<proteinExistence type="predicted"/>
<feature type="compositionally biased region" description="Basic and acidic residues" evidence="1">
    <location>
        <begin position="172"/>
        <end position="185"/>
    </location>
</feature>
<dbReference type="SUPFAM" id="SSF48425">
    <property type="entry name" value="Sec7 domain"/>
    <property type="match status" value="1"/>
</dbReference>
<feature type="compositionally biased region" description="Low complexity" evidence="1">
    <location>
        <begin position="1150"/>
        <end position="1160"/>
    </location>
</feature>
<feature type="region of interest" description="Disordered" evidence="1">
    <location>
        <begin position="1118"/>
        <end position="1160"/>
    </location>
</feature>
<accession>A0A8H7Y846</accession>
<dbReference type="Gene3D" id="1.10.220.20">
    <property type="match status" value="1"/>
</dbReference>
<gene>
    <name evidence="3" type="ORF">JR316_002376</name>
</gene>
<feature type="compositionally biased region" description="Basic residues" evidence="1">
    <location>
        <begin position="215"/>
        <end position="227"/>
    </location>
</feature>
<dbReference type="SMART" id="SM00222">
    <property type="entry name" value="Sec7"/>
    <property type="match status" value="1"/>
</dbReference>
<dbReference type="EMBL" id="JAFIQS010000002">
    <property type="protein sequence ID" value="KAG5172873.1"/>
    <property type="molecule type" value="Genomic_DNA"/>
</dbReference>
<organism evidence="3">
    <name type="scientific">Psilocybe cubensis</name>
    <name type="common">Psychedelic mushroom</name>
    <name type="synonym">Stropharia cubensis</name>
    <dbReference type="NCBI Taxonomy" id="181762"/>
    <lineage>
        <taxon>Eukaryota</taxon>
        <taxon>Fungi</taxon>
        <taxon>Dikarya</taxon>
        <taxon>Basidiomycota</taxon>
        <taxon>Agaricomycotina</taxon>
        <taxon>Agaricomycetes</taxon>
        <taxon>Agaricomycetidae</taxon>
        <taxon>Agaricales</taxon>
        <taxon>Agaricineae</taxon>
        <taxon>Strophariaceae</taxon>
        <taxon>Psilocybe</taxon>
    </lineage>
</organism>
<evidence type="ECO:0000256" key="1">
    <source>
        <dbReference type="SAM" id="MobiDB-lite"/>
    </source>
</evidence>
<sequence length="1787" mass="195329">MKGKEEVCDQFGTSGSTCKVSHVFGTFLEPLEPQLAHNIALHQATLHLPSPTPPYPLVINYIPYPFSSSEGGSLASLVLPVRSIFVPQSSMTDQETHSSRAEQRMLAVARLKRAASLPRMKDGRRPPMHVEAVSEGEKSQNGEERAISDGEAAKTQDEIASELQELSSTQMQDERGTTPEPDSDHLPQSTNPTVDVELEADTELEERSLSPSTILKKRRTRSRSRSRGSKDFKAKIKATQSIIPQVGGDLPSDENASQAPVIHPIPPPLLSPVPLFPFLKQSAFLRSPAATSPDMSLFYPGTSPPTPLPTLEDLQRGLMRSNSAGSSAAGRRMAMHKLTGGTETYDPSPSPTPPSLMSKLSRNNTVSGGERIAARQNMLSRLGTRITKEADADGASGAEDRGAPSPTPKRRRRRSRRASATPCSNPIVSDSDFNSTNPNTPALPSTPLPVLPNHFAELRAQSTTPNQQSSSRTESSERIIDATPPPLPSAALAQSGDEPEPERQEHTRRRSVLIEDPDEEERDPPDQRFAASPLPGTPQRTFQSIEALRIQHSSDTPSNGSSDSGPPSGVGVPIFLSQRAPSRNEMFPSSPFMTPLKEKSLNDEDEEQVLYPASTVRPRTPYATISDSYDREISWIASPVPEIRMPIDDDDEEDEDIEQEVNVQVEAEEDEGPLSSTSSNGFSPDVYENDDRTSSSSKSVLVESETSPDNVYIPASPSSVGVALHAPAEEAGSPQFFPTRLSVASQRSPGHADYSEWEERFTSNDSAKRIEPASATAWEKVKSTFSRAGSSTGRRSRTNSIARERRDHTDSSISRESGASLISAKTDKGDNGGFTNQPHAPPLMQSPSASASILSLAPHVPPRSSVSPIPPPSSADMSKYQNAKLFPFPGMLRLEEERRQKGQLPSSASTPDVTTPNAYEEAQTSYSYSTTPIQSPDLNRERKLSPRNSDNLTARYAADSTNPASPQYPEYLDVSPSPQQNGSGTGYNLKLPTTLPGVKQWLSKNSKKKPPTPSAALPGSGSFSALPVIETPSLQIASKKPSISDIFGKKSSEVNDWEESANVPSIPGNEINAGSLSVHGPTNGIALNGSTSISPTLEVNSSSKSRNLVPLDLAAGRGSPYKFPHQPGSAPRVATPDPSSLSDYPPPTASESSSTSSSQYSLKVPQGLVVLERLEENLARGSRNTLWSSALDDPPRKLILSSPVLQVVNPSTVKDRFLFLFNDILVIAKPVTYDQDNLMDTYKLSLPDRKYTVKSVVQLRNLRFCADRSEARGKPPSFDRNPLIRSFITQFAKDPEHAITTLFTKSNAPDDPVLLAQLLFRTLELDRSRLGEYLGRKTSKPVLKSYLDSFGFAGLRIDVALRVFLLSMNVSGHSNSYSALEHLLESFGSRWYEANAKFVAYDKDMAVRLVWALVQLNDRLHGGIVDEPGPTDHIRRNVTSKEFLDAFRRHDMRFLVTDEFLLDLYKSIYHEHLCQACPTDGWQDTPITIKRPLPTRLTYKMQSEPIVFRLPQADPLLSIELYGQDIEFDPPVLNFTKSSEASFRVTGRSLGSKTIILCRSGPNAVKYSGLPLSHTIVVERAFMRNTFQLAFSQSGVKRKYMFSVDDPIIRNEWATSLRRHIESSINASLTPGGPISTGYPSFNKAADAVAFKVLQETLIGSGAPTNSHRPNGSLSTQNSGVNSHLNMSTSSYISPLQTRSKSRSQIYHRHGAGKNELDLDQRSPSRSYESNDYSPGSSDQANTPEQRLDSVLWTARDLEIHCQQNSSISLVLSLLQVGVPSESPPVQ</sequence>
<evidence type="ECO:0000313" key="3">
    <source>
        <dbReference type="EMBL" id="KAG5172873.1"/>
    </source>
</evidence>
<feature type="compositionally biased region" description="Acidic residues" evidence="1">
    <location>
        <begin position="648"/>
        <end position="659"/>
    </location>
</feature>
<feature type="domain" description="SEC7" evidence="2">
    <location>
        <begin position="1279"/>
        <end position="1471"/>
    </location>
</feature>
<feature type="compositionally biased region" description="Polar residues" evidence="1">
    <location>
        <begin position="1663"/>
        <end position="1699"/>
    </location>
</feature>
<feature type="compositionally biased region" description="Basic residues" evidence="1">
    <location>
        <begin position="408"/>
        <end position="417"/>
    </location>
</feature>
<feature type="region of interest" description="Disordered" evidence="1">
    <location>
        <begin position="896"/>
        <end position="987"/>
    </location>
</feature>
<feature type="compositionally biased region" description="Basic and acidic residues" evidence="1">
    <location>
        <begin position="753"/>
        <end position="771"/>
    </location>
</feature>
<feature type="compositionally biased region" description="Low complexity" evidence="1">
    <location>
        <begin position="846"/>
        <end position="867"/>
    </location>
</feature>
<feature type="compositionally biased region" description="Low complexity" evidence="1">
    <location>
        <begin position="694"/>
        <end position="707"/>
    </location>
</feature>